<dbReference type="PANTHER" id="PTHR42717">
    <property type="entry name" value="DIHYDROOROTASE-RELATED"/>
    <property type="match status" value="1"/>
</dbReference>
<gene>
    <name evidence="4" type="ORF">GCM10009802_51410</name>
</gene>
<comment type="caution">
    <text evidence="4">The sequence shown here is derived from an EMBL/GenBank/DDBJ whole genome shotgun (WGS) entry which is preliminary data.</text>
</comment>
<protein>
    <submittedName>
        <fullName evidence="4">Amidohydrolase/deacetylase family metallohydrolase</fullName>
    </submittedName>
</protein>
<evidence type="ECO:0000259" key="3">
    <source>
        <dbReference type="Pfam" id="PF01979"/>
    </source>
</evidence>
<feature type="region of interest" description="Disordered" evidence="1">
    <location>
        <begin position="424"/>
        <end position="443"/>
    </location>
</feature>
<feature type="signal peptide" evidence="2">
    <location>
        <begin position="1"/>
        <end position="27"/>
    </location>
</feature>
<dbReference type="PANTHER" id="PTHR42717:SF1">
    <property type="entry name" value="IMIDAZOLONEPROPIONASE AND RELATED AMIDOHYDROLASES"/>
    <property type="match status" value="1"/>
</dbReference>
<dbReference type="InterPro" id="IPR020043">
    <property type="entry name" value="Deacetylase_Atu3266-like"/>
</dbReference>
<sequence length="443" mass="47135">MHVRSRVSRTVLPAALTLVLGATTVSASAPADARAEGKDAEGAAYDLVIRRGHVIDPKNGIDGVRDVAVKDGRIARVARHIDASGAEKTVEARGEYVTPGLVDMHAHLFPGPKQDYANGWHGVAPDGFTFRSGVTTAVDTGSSGASNFAQFKEEVIDKSKTRVLAFLNIVGKGMAGHPYEQDLSDMEPGPAAKVAKEFPETIVGIKTAHYNGPEWDPVENSVAAGEAAGIPAMVDFGADSPERPLSQLLTEKLRPGDVYAHMFSGLRGELGADGRLNPAMHEGRDRGIVFEVGHGGGSFSWDVAVPGMQEGFTPDVISTDLHISSMNSGMKDLSNVMSKFLTLGMPLEDVVEAATWKPARTIQRPELGNLSPGAPADIAVFSLERGRFGFVDSFGWRVDGNRKLVAETTVRAGEVVWDLNGQAAPEWHPGANPPENVAGDHEH</sequence>
<dbReference type="InterPro" id="IPR006680">
    <property type="entry name" value="Amidohydro-rel"/>
</dbReference>
<name>A0ABP5L301_9ACTN</name>
<dbReference type="SUPFAM" id="SSF51556">
    <property type="entry name" value="Metallo-dependent hydrolases"/>
    <property type="match status" value="1"/>
</dbReference>
<evidence type="ECO:0000256" key="2">
    <source>
        <dbReference type="SAM" id="SignalP"/>
    </source>
</evidence>
<evidence type="ECO:0000313" key="5">
    <source>
        <dbReference type="Proteomes" id="UP001500443"/>
    </source>
</evidence>
<dbReference type="Proteomes" id="UP001500443">
    <property type="component" value="Unassembled WGS sequence"/>
</dbReference>
<evidence type="ECO:0000313" key="4">
    <source>
        <dbReference type="EMBL" id="GAA2140988.1"/>
    </source>
</evidence>
<evidence type="ECO:0000256" key="1">
    <source>
        <dbReference type="SAM" id="MobiDB-lite"/>
    </source>
</evidence>
<dbReference type="EMBL" id="BAAAPF010000227">
    <property type="protein sequence ID" value="GAA2140988.1"/>
    <property type="molecule type" value="Genomic_DNA"/>
</dbReference>
<proteinExistence type="predicted"/>
<dbReference type="InterPro" id="IPR011059">
    <property type="entry name" value="Metal-dep_hydrolase_composite"/>
</dbReference>
<dbReference type="SUPFAM" id="SSF51338">
    <property type="entry name" value="Composite domain of metallo-dependent hydrolases"/>
    <property type="match status" value="1"/>
</dbReference>
<keyword evidence="5" id="KW-1185">Reference proteome</keyword>
<feature type="domain" description="Amidohydrolase-related" evidence="3">
    <location>
        <begin position="308"/>
        <end position="383"/>
    </location>
</feature>
<reference evidence="5" key="1">
    <citation type="journal article" date="2019" name="Int. J. Syst. Evol. Microbiol.">
        <title>The Global Catalogue of Microorganisms (GCM) 10K type strain sequencing project: providing services to taxonomists for standard genome sequencing and annotation.</title>
        <authorList>
            <consortium name="The Broad Institute Genomics Platform"/>
            <consortium name="The Broad Institute Genome Sequencing Center for Infectious Disease"/>
            <person name="Wu L."/>
            <person name="Ma J."/>
        </authorList>
    </citation>
    <scope>NUCLEOTIDE SEQUENCE [LARGE SCALE GENOMIC DNA]</scope>
    <source>
        <strain evidence="5">JCM 15481</strain>
    </source>
</reference>
<feature type="chain" id="PRO_5046337707" evidence="2">
    <location>
        <begin position="28"/>
        <end position="443"/>
    </location>
</feature>
<dbReference type="PIRSF" id="PIRSF039004">
    <property type="entry name" value="ADE_EF_0837"/>
    <property type="match status" value="1"/>
</dbReference>
<keyword evidence="2" id="KW-0732">Signal</keyword>
<organism evidence="4 5">
    <name type="scientific">Streptomyces synnematoformans</name>
    <dbReference type="NCBI Taxonomy" id="415721"/>
    <lineage>
        <taxon>Bacteria</taxon>
        <taxon>Bacillati</taxon>
        <taxon>Actinomycetota</taxon>
        <taxon>Actinomycetes</taxon>
        <taxon>Kitasatosporales</taxon>
        <taxon>Streptomycetaceae</taxon>
        <taxon>Streptomyces</taxon>
    </lineage>
</organism>
<accession>A0ABP5L301</accession>
<dbReference type="Gene3D" id="2.30.40.10">
    <property type="entry name" value="Urease, subunit C, domain 1"/>
    <property type="match status" value="1"/>
</dbReference>
<dbReference type="InterPro" id="IPR032466">
    <property type="entry name" value="Metal_Hydrolase"/>
</dbReference>
<dbReference type="NCBIfam" id="NF006689">
    <property type="entry name" value="PRK09237.1"/>
    <property type="match status" value="1"/>
</dbReference>
<dbReference type="Gene3D" id="3.20.20.140">
    <property type="entry name" value="Metal-dependent hydrolases"/>
    <property type="match status" value="1"/>
</dbReference>
<dbReference type="RefSeq" id="WP_344292641.1">
    <property type="nucleotide sequence ID" value="NZ_BAAAPF010000227.1"/>
</dbReference>
<dbReference type="Pfam" id="PF01979">
    <property type="entry name" value="Amidohydro_1"/>
    <property type="match status" value="1"/>
</dbReference>